<dbReference type="eggNOG" id="arCOG11555">
    <property type="taxonomic scope" value="Archaea"/>
</dbReference>
<gene>
    <name evidence="1" type="ordered locus">MSWAN_1148</name>
</gene>
<dbReference type="KEGG" id="mew:MSWAN_1148"/>
<sequence>MKWADYGISAVKYNSTDTHIEKVRVHLDNGDTLEPASEWLRTDVISALEKGKTFVTIIEDAGKWAKGQKVHIIPVDNAEYIRTDTNNTASNNLDKLPKF</sequence>
<dbReference type="Proteomes" id="UP000009231">
    <property type="component" value="Chromosome"/>
</dbReference>
<name>F6D4V7_METPW</name>
<dbReference type="InterPro" id="IPR024997">
    <property type="entry name" value="DUF3892"/>
</dbReference>
<accession>F6D4V7</accession>
<evidence type="ECO:0008006" key="3">
    <source>
        <dbReference type="Google" id="ProtNLM"/>
    </source>
</evidence>
<proteinExistence type="predicted"/>
<dbReference type="OrthoDB" id="3083at2157"/>
<protein>
    <recommendedName>
        <fullName evidence="3">DUF3892 domain-containing protein</fullName>
    </recommendedName>
</protein>
<dbReference type="AlphaFoldDB" id="F6D4V7"/>
<dbReference type="RefSeq" id="WP_013825668.1">
    <property type="nucleotide sequence ID" value="NC_015574.1"/>
</dbReference>
<organism evidence="1 2">
    <name type="scientific">Methanobacterium paludis (strain DSM 25820 / JCM 18151 / SWAN1)</name>
    <dbReference type="NCBI Taxonomy" id="868131"/>
    <lineage>
        <taxon>Archaea</taxon>
        <taxon>Methanobacteriati</taxon>
        <taxon>Methanobacteriota</taxon>
        <taxon>Methanomada group</taxon>
        <taxon>Methanobacteria</taxon>
        <taxon>Methanobacteriales</taxon>
        <taxon>Methanobacteriaceae</taxon>
        <taxon>Methanobacterium</taxon>
    </lineage>
</organism>
<keyword evidence="2" id="KW-1185">Reference proteome</keyword>
<evidence type="ECO:0000313" key="1">
    <source>
        <dbReference type="EMBL" id="AEG18166.1"/>
    </source>
</evidence>
<dbReference type="EMBL" id="CP002772">
    <property type="protein sequence ID" value="AEG18166.1"/>
    <property type="molecule type" value="Genomic_DNA"/>
</dbReference>
<dbReference type="Pfam" id="PF13031">
    <property type="entry name" value="DUF3892"/>
    <property type="match status" value="1"/>
</dbReference>
<evidence type="ECO:0000313" key="2">
    <source>
        <dbReference type="Proteomes" id="UP000009231"/>
    </source>
</evidence>
<reference evidence="1 2" key="1">
    <citation type="journal article" date="2014" name="Int. J. Syst. Evol. Microbiol.">
        <title>Methanobacterium paludis sp. nov. and a novel strain of Methanobacterium lacus isolated from northern peatlands.</title>
        <authorList>
            <person name="Cadillo-Quiroz H."/>
            <person name="Brauer S.L."/>
            <person name="Goodson N."/>
            <person name="Yavitt J.B."/>
            <person name="Zinder S.H."/>
        </authorList>
    </citation>
    <scope>NUCLEOTIDE SEQUENCE [LARGE SCALE GENOMIC DNA]</scope>
    <source>
        <strain evidence="2">DSM 25820 / JCM 18151 / SWAN1</strain>
    </source>
</reference>
<dbReference type="GeneID" id="10668653"/>
<dbReference type="HOGENOM" id="CLU_177701_0_0_2"/>